<keyword evidence="3" id="KW-1185">Reference proteome</keyword>
<dbReference type="Proteomes" id="UP000286931">
    <property type="component" value="Unassembled WGS sequence"/>
</dbReference>
<feature type="chain" id="PRO_5019101877" evidence="1">
    <location>
        <begin position="19"/>
        <end position="143"/>
    </location>
</feature>
<proteinExistence type="predicted"/>
<reference evidence="2 3" key="1">
    <citation type="submission" date="2018-12" db="EMBL/GenBank/DDBJ databases">
        <title>Draft genome sequence of Embleya hyalina NBRC 13850T.</title>
        <authorList>
            <person name="Komaki H."/>
            <person name="Hosoyama A."/>
            <person name="Kimura A."/>
            <person name="Ichikawa N."/>
            <person name="Tamura T."/>
        </authorList>
    </citation>
    <scope>NUCLEOTIDE SEQUENCE [LARGE SCALE GENOMIC DNA]</scope>
    <source>
        <strain evidence="2 3">NBRC 13850</strain>
    </source>
</reference>
<keyword evidence="1" id="KW-0732">Signal</keyword>
<feature type="signal peptide" evidence="1">
    <location>
        <begin position="1"/>
        <end position="18"/>
    </location>
</feature>
<accession>A0A401YQP4</accession>
<name>A0A401YQP4_9ACTN</name>
<protein>
    <submittedName>
        <fullName evidence="2">Uncharacterized protein</fullName>
    </submittedName>
</protein>
<dbReference type="RefSeq" id="WP_126638963.1">
    <property type="nucleotide sequence ID" value="NZ_BIFH01000022.1"/>
</dbReference>
<dbReference type="EMBL" id="BIFH01000022">
    <property type="protein sequence ID" value="GCD96939.1"/>
    <property type="molecule type" value="Genomic_DNA"/>
</dbReference>
<organism evidence="2 3">
    <name type="scientific">Embleya hyalina</name>
    <dbReference type="NCBI Taxonomy" id="516124"/>
    <lineage>
        <taxon>Bacteria</taxon>
        <taxon>Bacillati</taxon>
        <taxon>Actinomycetota</taxon>
        <taxon>Actinomycetes</taxon>
        <taxon>Kitasatosporales</taxon>
        <taxon>Streptomycetaceae</taxon>
        <taxon>Embleya</taxon>
    </lineage>
</organism>
<dbReference type="AlphaFoldDB" id="A0A401YQP4"/>
<comment type="caution">
    <text evidence="2">The sequence shown here is derived from an EMBL/GenBank/DDBJ whole genome shotgun (WGS) entry which is preliminary data.</text>
</comment>
<evidence type="ECO:0000256" key="1">
    <source>
        <dbReference type="SAM" id="SignalP"/>
    </source>
</evidence>
<sequence length="143" mass="15661">MLVPTALLTLLCLGSATAAITVPCALRARRRALRAESARRIDAAEHARVVDALAAAEHRALRRESGLRVLMDESKHLVGVRLPGLFRHLADPDEAIPPVLHPHFANSEPERLQRELMDLVAAALRAERVGAHTSGRLRCGRDH</sequence>
<evidence type="ECO:0000313" key="3">
    <source>
        <dbReference type="Proteomes" id="UP000286931"/>
    </source>
</evidence>
<gene>
    <name evidence="2" type="ORF">EHYA_04626</name>
</gene>
<evidence type="ECO:0000313" key="2">
    <source>
        <dbReference type="EMBL" id="GCD96939.1"/>
    </source>
</evidence>